<accession>A0A5C5YST7</accession>
<keyword evidence="2" id="KW-0812">Transmembrane</keyword>
<dbReference type="Proteomes" id="UP000318478">
    <property type="component" value="Unassembled WGS sequence"/>
</dbReference>
<organism evidence="3 4">
    <name type="scientific">Posidoniimonas polymericola</name>
    <dbReference type="NCBI Taxonomy" id="2528002"/>
    <lineage>
        <taxon>Bacteria</taxon>
        <taxon>Pseudomonadati</taxon>
        <taxon>Planctomycetota</taxon>
        <taxon>Planctomycetia</taxon>
        <taxon>Pirellulales</taxon>
        <taxon>Lacipirellulaceae</taxon>
        <taxon>Posidoniimonas</taxon>
    </lineage>
</organism>
<comment type="caution">
    <text evidence="3">The sequence shown here is derived from an EMBL/GenBank/DDBJ whole genome shotgun (WGS) entry which is preliminary data.</text>
</comment>
<evidence type="ECO:0000313" key="4">
    <source>
        <dbReference type="Proteomes" id="UP000318478"/>
    </source>
</evidence>
<gene>
    <name evidence="3" type="ORF">Pla123a_08510</name>
</gene>
<name>A0A5C5YST7_9BACT</name>
<feature type="transmembrane region" description="Helical" evidence="2">
    <location>
        <begin position="46"/>
        <end position="67"/>
    </location>
</feature>
<dbReference type="AlphaFoldDB" id="A0A5C5YST7"/>
<dbReference type="RefSeq" id="WP_146584302.1">
    <property type="nucleotide sequence ID" value="NZ_SJPO01000002.1"/>
</dbReference>
<feature type="region of interest" description="Disordered" evidence="1">
    <location>
        <begin position="1"/>
        <end position="37"/>
    </location>
</feature>
<keyword evidence="4" id="KW-1185">Reference proteome</keyword>
<evidence type="ECO:0000313" key="3">
    <source>
        <dbReference type="EMBL" id="TWT78062.1"/>
    </source>
</evidence>
<evidence type="ECO:0000256" key="2">
    <source>
        <dbReference type="SAM" id="Phobius"/>
    </source>
</evidence>
<evidence type="ECO:0000256" key="1">
    <source>
        <dbReference type="SAM" id="MobiDB-lite"/>
    </source>
</evidence>
<feature type="transmembrane region" description="Helical" evidence="2">
    <location>
        <begin position="73"/>
        <end position="92"/>
    </location>
</feature>
<proteinExistence type="predicted"/>
<keyword evidence="2" id="KW-0472">Membrane</keyword>
<dbReference type="EMBL" id="SJPO01000002">
    <property type="protein sequence ID" value="TWT78062.1"/>
    <property type="molecule type" value="Genomic_DNA"/>
</dbReference>
<protein>
    <submittedName>
        <fullName evidence="3">Uncharacterized protein</fullName>
    </submittedName>
</protein>
<reference evidence="3 4" key="1">
    <citation type="submission" date="2019-02" db="EMBL/GenBank/DDBJ databases">
        <title>Deep-cultivation of Planctomycetes and their phenomic and genomic characterization uncovers novel biology.</title>
        <authorList>
            <person name="Wiegand S."/>
            <person name="Jogler M."/>
            <person name="Boedeker C."/>
            <person name="Pinto D."/>
            <person name="Vollmers J."/>
            <person name="Rivas-Marin E."/>
            <person name="Kohn T."/>
            <person name="Peeters S.H."/>
            <person name="Heuer A."/>
            <person name="Rast P."/>
            <person name="Oberbeckmann S."/>
            <person name="Bunk B."/>
            <person name="Jeske O."/>
            <person name="Meyerdierks A."/>
            <person name="Storesund J.E."/>
            <person name="Kallscheuer N."/>
            <person name="Luecker S."/>
            <person name="Lage O.M."/>
            <person name="Pohl T."/>
            <person name="Merkel B.J."/>
            <person name="Hornburger P."/>
            <person name="Mueller R.-W."/>
            <person name="Bruemmer F."/>
            <person name="Labrenz M."/>
            <person name="Spormann A.M."/>
            <person name="Op Den Camp H."/>
            <person name="Overmann J."/>
            <person name="Amann R."/>
            <person name="Jetten M.S.M."/>
            <person name="Mascher T."/>
            <person name="Medema M.H."/>
            <person name="Devos D.P."/>
            <person name="Kaster A.-K."/>
            <person name="Ovreas L."/>
            <person name="Rohde M."/>
            <person name="Galperin M.Y."/>
            <person name="Jogler C."/>
        </authorList>
    </citation>
    <scope>NUCLEOTIDE SEQUENCE [LARGE SCALE GENOMIC DNA]</scope>
    <source>
        <strain evidence="3 4">Pla123a</strain>
    </source>
</reference>
<sequence length="112" mass="12241">MADRPRLKTPFDTPAKPPRPVAEAADPATPALPGPRRSRFRFTTRTFFALTFVLGFAAAGFNAVSAAGERKAYYVFFSLMAPVVAVIIAGAAHRLMRRFRQPPTDGRGPFDC</sequence>
<keyword evidence="2" id="KW-1133">Transmembrane helix</keyword>